<dbReference type="EMBL" id="JADBEL010000014">
    <property type="protein sequence ID" value="MBE1555499.1"/>
    <property type="molecule type" value="Genomic_DNA"/>
</dbReference>
<proteinExistence type="predicted"/>
<reference evidence="1" key="1">
    <citation type="submission" date="2020-10" db="EMBL/GenBank/DDBJ databases">
        <title>Genomic Encyclopedia of Type Strains, Phase IV (KMG-IV): sequencing the most valuable type-strain genomes for metagenomic binning, comparative biology and taxonomic classification.</title>
        <authorList>
            <person name="Goeker M."/>
        </authorList>
    </citation>
    <scope>NUCLEOTIDE SEQUENCE</scope>
    <source>
        <strain evidence="1">DSM 13886</strain>
    </source>
</reference>
<evidence type="ECO:0000313" key="2">
    <source>
        <dbReference type="Proteomes" id="UP000658225"/>
    </source>
</evidence>
<keyword evidence="2" id="KW-1185">Reference proteome</keyword>
<dbReference type="AlphaFoldDB" id="A0A927MIU5"/>
<dbReference type="Proteomes" id="UP000658225">
    <property type="component" value="Unassembled WGS sequence"/>
</dbReference>
<name>A0A927MIU5_9BACL</name>
<sequence length="242" mass="28400">MKAVGFDQKILLHQLNFVAEKFNEMPIANMHSLLDDYLMGDIKGPASRRCAHAIIMKTWWSVEENHRLIRDYAHYLYPTLTRAEKHLLHWCMTCLAYPFFKEQVNHIGKHFRMADEIRSRVVLAEMKNLYGDRRRVEVATGAVFSTVKGWGLIKMVSPGVYRMPEERIEVHSRELNQLMIEVLMDHLETNSVTLEMVNNSTIFFPFDFHIGVSGLNEQRFTIIKNIRDTIIERNPEIPYSFE</sequence>
<organism evidence="1 2">
    <name type="scientific">Sporosarcina limicola</name>
    <dbReference type="NCBI Taxonomy" id="34101"/>
    <lineage>
        <taxon>Bacteria</taxon>
        <taxon>Bacillati</taxon>
        <taxon>Bacillota</taxon>
        <taxon>Bacilli</taxon>
        <taxon>Bacillales</taxon>
        <taxon>Caryophanaceae</taxon>
        <taxon>Sporosarcina</taxon>
    </lineage>
</organism>
<dbReference type="RefSeq" id="WP_192599216.1">
    <property type="nucleotide sequence ID" value="NZ_JADBEL010000014.1"/>
</dbReference>
<gene>
    <name evidence="1" type="ORF">H4683_002619</name>
</gene>
<evidence type="ECO:0000313" key="1">
    <source>
        <dbReference type="EMBL" id="MBE1555499.1"/>
    </source>
</evidence>
<protein>
    <submittedName>
        <fullName evidence="1">Uncharacterized protein</fullName>
    </submittedName>
</protein>
<comment type="caution">
    <text evidence="1">The sequence shown here is derived from an EMBL/GenBank/DDBJ whole genome shotgun (WGS) entry which is preliminary data.</text>
</comment>
<accession>A0A927MIU5</accession>